<dbReference type="OrthoDB" id="248120at2759"/>
<protein>
    <submittedName>
        <fullName evidence="4">Prefoldin subunit 6</fullName>
    </submittedName>
</protein>
<feature type="coiled-coil region" evidence="3">
    <location>
        <begin position="19"/>
        <end position="56"/>
    </location>
</feature>
<dbReference type="EMBL" id="KV425994">
    <property type="protein sequence ID" value="KZV93160.1"/>
    <property type="molecule type" value="Genomic_DNA"/>
</dbReference>
<evidence type="ECO:0000313" key="4">
    <source>
        <dbReference type="EMBL" id="KZV93160.1"/>
    </source>
</evidence>
<comment type="similarity">
    <text evidence="1">Belongs to the prefoldin subunit beta family.</text>
</comment>
<dbReference type="FunCoup" id="A0A165IB55">
    <property type="interactions" value="574"/>
</dbReference>
<dbReference type="SUPFAM" id="SSF46579">
    <property type="entry name" value="Prefoldin"/>
    <property type="match status" value="1"/>
</dbReference>
<dbReference type="InterPro" id="IPR009053">
    <property type="entry name" value="Prefoldin"/>
</dbReference>
<evidence type="ECO:0000256" key="3">
    <source>
        <dbReference type="SAM" id="Coils"/>
    </source>
</evidence>
<dbReference type="CDD" id="cd23161">
    <property type="entry name" value="Prefoldin_6"/>
    <property type="match status" value="1"/>
</dbReference>
<keyword evidence="3" id="KW-0175">Coiled coil</keyword>
<dbReference type="GO" id="GO:0005737">
    <property type="term" value="C:cytoplasm"/>
    <property type="evidence" value="ECO:0007669"/>
    <property type="project" value="TreeGrafter"/>
</dbReference>
<keyword evidence="5" id="KW-1185">Reference proteome</keyword>
<dbReference type="GO" id="GO:0051087">
    <property type="term" value="F:protein-folding chaperone binding"/>
    <property type="evidence" value="ECO:0007669"/>
    <property type="project" value="TreeGrafter"/>
</dbReference>
<dbReference type="InterPro" id="IPR002777">
    <property type="entry name" value="PFD_beta-like"/>
</dbReference>
<dbReference type="AlphaFoldDB" id="A0A165IB55"/>
<keyword evidence="2" id="KW-0143">Chaperone</keyword>
<dbReference type="PANTHER" id="PTHR21431:SF0">
    <property type="entry name" value="PREFOLDIN SUBUNIT 6"/>
    <property type="match status" value="1"/>
</dbReference>
<dbReference type="Gene3D" id="1.10.287.370">
    <property type="match status" value="1"/>
</dbReference>
<evidence type="ECO:0000256" key="1">
    <source>
        <dbReference type="ARBA" id="ARBA00008045"/>
    </source>
</evidence>
<dbReference type="GO" id="GO:0016272">
    <property type="term" value="C:prefoldin complex"/>
    <property type="evidence" value="ECO:0007669"/>
    <property type="project" value="InterPro"/>
</dbReference>
<dbReference type="GO" id="GO:0006457">
    <property type="term" value="P:protein folding"/>
    <property type="evidence" value="ECO:0007669"/>
    <property type="project" value="InterPro"/>
</dbReference>
<dbReference type="GO" id="GO:0051131">
    <property type="term" value="P:chaperone-mediated protein complex assembly"/>
    <property type="evidence" value="ECO:0007669"/>
    <property type="project" value="TreeGrafter"/>
</dbReference>
<dbReference type="Pfam" id="PF01920">
    <property type="entry name" value="Prefoldin_2"/>
    <property type="match status" value="1"/>
</dbReference>
<sequence length="110" mass="12141">MASASASVDDDLQKASAAFQALNNELSTAVDARQRLDAQLAENEQVKKEFAGLKEHNTVYKMVGPVLVQQEHAEARQTVDKRLEFIRGELSRVETQIKDVAAKAESKKAE</sequence>
<dbReference type="Proteomes" id="UP000077266">
    <property type="component" value="Unassembled WGS sequence"/>
</dbReference>
<evidence type="ECO:0000256" key="2">
    <source>
        <dbReference type="ARBA" id="ARBA00023186"/>
    </source>
</evidence>
<dbReference type="STRING" id="1314781.A0A165IB55"/>
<accession>A0A165IB55</accession>
<dbReference type="GO" id="GO:0051082">
    <property type="term" value="F:unfolded protein binding"/>
    <property type="evidence" value="ECO:0007669"/>
    <property type="project" value="InterPro"/>
</dbReference>
<dbReference type="InParanoid" id="A0A165IB55"/>
<proteinExistence type="inferred from homology"/>
<reference evidence="4 5" key="1">
    <citation type="journal article" date="2016" name="Mol. Biol. Evol.">
        <title>Comparative Genomics of Early-Diverging Mushroom-Forming Fungi Provides Insights into the Origins of Lignocellulose Decay Capabilities.</title>
        <authorList>
            <person name="Nagy L.G."/>
            <person name="Riley R."/>
            <person name="Tritt A."/>
            <person name="Adam C."/>
            <person name="Daum C."/>
            <person name="Floudas D."/>
            <person name="Sun H."/>
            <person name="Yadav J.S."/>
            <person name="Pangilinan J."/>
            <person name="Larsson K.H."/>
            <person name="Matsuura K."/>
            <person name="Barry K."/>
            <person name="Labutti K."/>
            <person name="Kuo R."/>
            <person name="Ohm R.A."/>
            <person name="Bhattacharya S.S."/>
            <person name="Shirouzu T."/>
            <person name="Yoshinaga Y."/>
            <person name="Martin F.M."/>
            <person name="Grigoriev I.V."/>
            <person name="Hibbett D.S."/>
        </authorList>
    </citation>
    <scope>NUCLEOTIDE SEQUENCE [LARGE SCALE GENOMIC DNA]</scope>
    <source>
        <strain evidence="4 5">HHB12029</strain>
    </source>
</reference>
<evidence type="ECO:0000313" key="5">
    <source>
        <dbReference type="Proteomes" id="UP000077266"/>
    </source>
</evidence>
<dbReference type="FunFam" id="1.10.287.370:FF:000003">
    <property type="entry name" value="Prefoldin subunit 6"/>
    <property type="match status" value="1"/>
</dbReference>
<gene>
    <name evidence="4" type="ORF">EXIGLDRAFT_717505</name>
</gene>
<organism evidence="4 5">
    <name type="scientific">Exidia glandulosa HHB12029</name>
    <dbReference type="NCBI Taxonomy" id="1314781"/>
    <lineage>
        <taxon>Eukaryota</taxon>
        <taxon>Fungi</taxon>
        <taxon>Dikarya</taxon>
        <taxon>Basidiomycota</taxon>
        <taxon>Agaricomycotina</taxon>
        <taxon>Agaricomycetes</taxon>
        <taxon>Auriculariales</taxon>
        <taxon>Exidiaceae</taxon>
        <taxon>Exidia</taxon>
    </lineage>
</organism>
<dbReference type="PANTHER" id="PTHR21431">
    <property type="entry name" value="PREFOLDIN SUBUNIT 6"/>
    <property type="match status" value="1"/>
</dbReference>
<name>A0A165IB55_EXIGL</name>
<feature type="non-terminal residue" evidence="4">
    <location>
        <position position="110"/>
    </location>
</feature>